<accession>A0A9P0AKP2</accession>
<keyword evidence="5" id="KW-0865">Zymogen</keyword>
<dbReference type="PROSITE" id="PS00639">
    <property type="entry name" value="THIOL_PROTEASE_HIS"/>
    <property type="match status" value="2"/>
</dbReference>
<dbReference type="InterPro" id="IPR000668">
    <property type="entry name" value="Peptidase_C1A_C"/>
</dbReference>
<dbReference type="InterPro" id="IPR038765">
    <property type="entry name" value="Papain-like_cys_pep_sf"/>
</dbReference>
<keyword evidence="6" id="KW-1015">Disulfide bond</keyword>
<dbReference type="GO" id="GO:0008234">
    <property type="term" value="F:cysteine-type peptidase activity"/>
    <property type="evidence" value="ECO:0007669"/>
    <property type="project" value="UniProtKB-KW"/>
</dbReference>
<dbReference type="InterPro" id="IPR013128">
    <property type="entry name" value="Peptidase_C1A"/>
</dbReference>
<evidence type="ECO:0008006" key="12">
    <source>
        <dbReference type="Google" id="ProtNLM"/>
    </source>
</evidence>
<reference evidence="10" key="1">
    <citation type="submission" date="2021-12" db="EMBL/GenBank/DDBJ databases">
        <authorList>
            <person name="King R."/>
        </authorList>
    </citation>
    <scope>NUCLEOTIDE SEQUENCE</scope>
</reference>
<evidence type="ECO:0000256" key="5">
    <source>
        <dbReference type="ARBA" id="ARBA00023145"/>
    </source>
</evidence>
<dbReference type="SMART" id="SM00848">
    <property type="entry name" value="Inhibitor_I29"/>
    <property type="match status" value="2"/>
</dbReference>
<dbReference type="EMBL" id="OV121132">
    <property type="protein sequence ID" value="CAH0545771.1"/>
    <property type="molecule type" value="Genomic_DNA"/>
</dbReference>
<dbReference type="PROSITE" id="PS00139">
    <property type="entry name" value="THIOL_PROTEASE_CYS"/>
    <property type="match status" value="2"/>
</dbReference>
<keyword evidence="2" id="KW-0645">Protease</keyword>
<keyword evidence="7" id="KW-0732">Signal</keyword>
<evidence type="ECO:0000256" key="6">
    <source>
        <dbReference type="ARBA" id="ARBA00023157"/>
    </source>
</evidence>
<dbReference type="SMART" id="SM00645">
    <property type="entry name" value="Pept_C1"/>
    <property type="match status" value="2"/>
</dbReference>
<evidence type="ECO:0000256" key="1">
    <source>
        <dbReference type="ARBA" id="ARBA00008455"/>
    </source>
</evidence>
<dbReference type="InterPro" id="IPR013201">
    <property type="entry name" value="Prot_inhib_I29"/>
</dbReference>
<evidence type="ECO:0000313" key="11">
    <source>
        <dbReference type="Proteomes" id="UP001154078"/>
    </source>
</evidence>
<dbReference type="Pfam" id="PF00112">
    <property type="entry name" value="Peptidase_C1"/>
    <property type="match status" value="2"/>
</dbReference>
<evidence type="ECO:0000256" key="7">
    <source>
        <dbReference type="SAM" id="SignalP"/>
    </source>
</evidence>
<proteinExistence type="inferred from homology"/>
<keyword evidence="4" id="KW-0788">Thiol protease</keyword>
<dbReference type="Pfam" id="PF08246">
    <property type="entry name" value="Inhibitor_I29"/>
    <property type="match status" value="2"/>
</dbReference>
<gene>
    <name evidence="10" type="ORF">MELIAE_LOCUS98</name>
</gene>
<dbReference type="Proteomes" id="UP001154078">
    <property type="component" value="Chromosome 1"/>
</dbReference>
<dbReference type="FunFam" id="3.90.70.10:FF:000006">
    <property type="entry name" value="Cathepsin S"/>
    <property type="match status" value="2"/>
</dbReference>
<organism evidence="10 11">
    <name type="scientific">Brassicogethes aeneus</name>
    <name type="common">Rape pollen beetle</name>
    <name type="synonym">Meligethes aeneus</name>
    <dbReference type="NCBI Taxonomy" id="1431903"/>
    <lineage>
        <taxon>Eukaryota</taxon>
        <taxon>Metazoa</taxon>
        <taxon>Ecdysozoa</taxon>
        <taxon>Arthropoda</taxon>
        <taxon>Hexapoda</taxon>
        <taxon>Insecta</taxon>
        <taxon>Pterygota</taxon>
        <taxon>Neoptera</taxon>
        <taxon>Endopterygota</taxon>
        <taxon>Coleoptera</taxon>
        <taxon>Polyphaga</taxon>
        <taxon>Cucujiformia</taxon>
        <taxon>Nitidulidae</taxon>
        <taxon>Meligethinae</taxon>
        <taxon>Brassicogethes</taxon>
    </lineage>
</organism>
<dbReference type="PRINTS" id="PR00705">
    <property type="entry name" value="PAPAIN"/>
</dbReference>
<evidence type="ECO:0000313" key="10">
    <source>
        <dbReference type="EMBL" id="CAH0545771.1"/>
    </source>
</evidence>
<evidence type="ECO:0000256" key="2">
    <source>
        <dbReference type="ARBA" id="ARBA00022670"/>
    </source>
</evidence>
<sequence length="614" mass="67795">MKIIILFACLAVAVSANTQEQWKSFKQTHQKSYRSLIEERLRYKIFSDNLEKIEQHNAEFEQGLITYKQGVNQFADWTEEEFIAFLKLNGPAQKAKSDEVFEAIKSAPLKQDWRLSGAVTPVKDQGSCGSCWSFSATGALESQNQIKNGKLVSLSEQNLIDCSGSYGNEGCNGGLMTSAFEYVQDHGIMAEAAYPYEEVQRKCRFNKSKVVLKSSGYVDIKENSETDLINAIGTVGPVSVAIDATSKLQFYSSGLFTDKTCSKNALNHGVLAVGYGSDNIVVKNSWGSSWGENGYVRTMKLIILLACLAVAVSADTQEQWKNFKQTHQKSYRSLIEERLRYKIFSDNLEKIEQHNAEFEQGLITYKQGVNQFADWTEEEFIAFLKLNGPAQKAKSDEVFEAIKSAPLKQDWRLSGAVTPVKDQGSCGSCWSFSATGALESQNQIKNGKLVSLSEQNLIDCSGSYGNEGCNGGLMTSAFEYVQDHGIMAEAAYPYEEVQRKCRFNKSKVVLKSSGYVDIKENSETDLINAIGTVGPVSVAIDATSKLQFYSSGLFTDKTCSKYALNHGVLAVGYGSDNIVVKNSWGSSWGENGYVRFTRGKNLCGIAAMATYPKL</sequence>
<dbReference type="GO" id="GO:0006508">
    <property type="term" value="P:proteolysis"/>
    <property type="evidence" value="ECO:0007669"/>
    <property type="project" value="UniProtKB-KW"/>
</dbReference>
<comment type="similarity">
    <text evidence="1">Belongs to the peptidase C1 family.</text>
</comment>
<feature type="chain" id="PRO_5040248708" description="Cathepsin L" evidence="7">
    <location>
        <begin position="17"/>
        <end position="614"/>
    </location>
</feature>
<feature type="domain" description="Peptidase C1A papain C-terminal" evidence="8">
    <location>
        <begin position="405"/>
        <end position="613"/>
    </location>
</feature>
<evidence type="ECO:0000259" key="8">
    <source>
        <dbReference type="SMART" id="SM00645"/>
    </source>
</evidence>
<feature type="domain" description="Cathepsin propeptide inhibitor" evidence="9">
    <location>
        <begin position="22"/>
        <end position="82"/>
    </location>
</feature>
<feature type="domain" description="Peptidase C1A papain C-terminal" evidence="8">
    <location>
        <begin position="107"/>
        <end position="316"/>
    </location>
</feature>
<dbReference type="Gene3D" id="3.90.70.10">
    <property type="entry name" value="Cysteine proteinases"/>
    <property type="match status" value="2"/>
</dbReference>
<keyword evidence="3" id="KW-0378">Hydrolase</keyword>
<keyword evidence="11" id="KW-1185">Reference proteome</keyword>
<protein>
    <recommendedName>
        <fullName evidence="12">Cathepsin L</fullName>
    </recommendedName>
</protein>
<evidence type="ECO:0000256" key="4">
    <source>
        <dbReference type="ARBA" id="ARBA00022807"/>
    </source>
</evidence>
<name>A0A9P0AKP2_BRAAE</name>
<dbReference type="InterPro" id="IPR039417">
    <property type="entry name" value="Peptidase_C1A_papain-like"/>
</dbReference>
<dbReference type="AlphaFoldDB" id="A0A9P0AKP2"/>
<feature type="signal peptide" evidence="7">
    <location>
        <begin position="1"/>
        <end position="16"/>
    </location>
</feature>
<dbReference type="CDD" id="cd02248">
    <property type="entry name" value="Peptidase_C1A"/>
    <property type="match status" value="2"/>
</dbReference>
<dbReference type="SUPFAM" id="SSF54001">
    <property type="entry name" value="Cysteine proteinases"/>
    <property type="match status" value="2"/>
</dbReference>
<evidence type="ECO:0000259" key="9">
    <source>
        <dbReference type="SMART" id="SM00848"/>
    </source>
</evidence>
<dbReference type="PANTHER" id="PTHR12411">
    <property type="entry name" value="CYSTEINE PROTEASE FAMILY C1-RELATED"/>
    <property type="match status" value="1"/>
</dbReference>
<feature type="domain" description="Cathepsin propeptide inhibitor" evidence="9">
    <location>
        <begin position="320"/>
        <end position="380"/>
    </location>
</feature>
<dbReference type="OrthoDB" id="10253408at2759"/>
<dbReference type="InterPro" id="IPR025660">
    <property type="entry name" value="Pept_his_AS"/>
</dbReference>
<evidence type="ECO:0000256" key="3">
    <source>
        <dbReference type="ARBA" id="ARBA00022801"/>
    </source>
</evidence>
<dbReference type="InterPro" id="IPR000169">
    <property type="entry name" value="Pept_cys_AS"/>
</dbReference>